<feature type="transmembrane region" description="Helical" evidence="8">
    <location>
        <begin position="373"/>
        <end position="392"/>
    </location>
</feature>
<keyword evidence="6 8" id="KW-1133">Transmembrane helix</keyword>
<dbReference type="PROSITE" id="PS00217">
    <property type="entry name" value="SUGAR_TRANSPORT_2"/>
    <property type="match status" value="1"/>
</dbReference>
<dbReference type="OrthoDB" id="9783227at2"/>
<evidence type="ECO:0000313" key="11">
    <source>
        <dbReference type="Proteomes" id="UP000247454"/>
    </source>
</evidence>
<feature type="transmembrane region" description="Helical" evidence="8">
    <location>
        <begin position="278"/>
        <end position="296"/>
    </location>
</feature>
<dbReference type="Gene3D" id="1.20.1250.20">
    <property type="entry name" value="MFS general substrate transporter like domains"/>
    <property type="match status" value="2"/>
</dbReference>
<feature type="transmembrane region" description="Helical" evidence="8">
    <location>
        <begin position="235"/>
        <end position="258"/>
    </location>
</feature>
<keyword evidence="11" id="KW-1185">Reference proteome</keyword>
<reference evidence="10 11" key="1">
    <citation type="submission" date="2018-06" db="EMBL/GenBank/DDBJ databases">
        <title>Genomic Encyclopedia of Type Strains, Phase III (KMG-III): the genomes of soil and plant-associated and newly described type strains.</title>
        <authorList>
            <person name="Whitman W."/>
        </authorList>
    </citation>
    <scope>NUCLEOTIDE SEQUENCE [LARGE SCALE GENOMIC DNA]</scope>
    <source>
        <strain evidence="10 11">ORS 1419</strain>
    </source>
</reference>
<keyword evidence="5" id="KW-0769">Symport</keyword>
<accession>A0A318T8C4</accession>
<evidence type="ECO:0000259" key="9">
    <source>
        <dbReference type="PROSITE" id="PS50850"/>
    </source>
</evidence>
<evidence type="ECO:0000256" key="2">
    <source>
        <dbReference type="ARBA" id="ARBA00022448"/>
    </source>
</evidence>
<dbReference type="PANTHER" id="PTHR43528">
    <property type="entry name" value="ALPHA-KETOGLUTARATE PERMEASE"/>
    <property type="match status" value="1"/>
</dbReference>
<evidence type="ECO:0000256" key="1">
    <source>
        <dbReference type="ARBA" id="ARBA00004651"/>
    </source>
</evidence>
<feature type="transmembrane region" description="Helical" evidence="8">
    <location>
        <begin position="160"/>
        <end position="181"/>
    </location>
</feature>
<feature type="transmembrane region" description="Helical" evidence="8">
    <location>
        <begin position="308"/>
        <end position="329"/>
    </location>
</feature>
<keyword evidence="7 8" id="KW-0472">Membrane</keyword>
<evidence type="ECO:0000313" key="10">
    <source>
        <dbReference type="EMBL" id="PYE89561.1"/>
    </source>
</evidence>
<feature type="transmembrane region" description="Helical" evidence="8">
    <location>
        <begin position="123"/>
        <end position="148"/>
    </location>
</feature>
<keyword evidence="4 8" id="KW-0812">Transmembrane</keyword>
<evidence type="ECO:0000256" key="5">
    <source>
        <dbReference type="ARBA" id="ARBA00022847"/>
    </source>
</evidence>
<feature type="transmembrane region" description="Helical" evidence="8">
    <location>
        <begin position="404"/>
        <end position="422"/>
    </location>
</feature>
<dbReference type="GO" id="GO:0015293">
    <property type="term" value="F:symporter activity"/>
    <property type="evidence" value="ECO:0007669"/>
    <property type="project" value="UniProtKB-KW"/>
</dbReference>
<proteinExistence type="predicted"/>
<dbReference type="InterPro" id="IPR051084">
    <property type="entry name" value="H+-coupled_symporters"/>
</dbReference>
<dbReference type="FunFam" id="1.20.1250.20:FF:000001">
    <property type="entry name" value="Dicarboxylate MFS transporter"/>
    <property type="match status" value="1"/>
</dbReference>
<evidence type="ECO:0000256" key="6">
    <source>
        <dbReference type="ARBA" id="ARBA00022989"/>
    </source>
</evidence>
<dbReference type="EMBL" id="QJTF01000003">
    <property type="protein sequence ID" value="PYE89561.1"/>
    <property type="molecule type" value="Genomic_DNA"/>
</dbReference>
<name>A0A318T8C4_9HYPH</name>
<keyword evidence="2" id="KW-0813">Transport</keyword>
<feature type="transmembrane region" description="Helical" evidence="8">
    <location>
        <begin position="96"/>
        <end position="117"/>
    </location>
</feature>
<dbReference type="GO" id="GO:0005886">
    <property type="term" value="C:plasma membrane"/>
    <property type="evidence" value="ECO:0007669"/>
    <property type="project" value="UniProtKB-SubCell"/>
</dbReference>
<evidence type="ECO:0000256" key="8">
    <source>
        <dbReference type="SAM" id="Phobius"/>
    </source>
</evidence>
<comment type="subcellular location">
    <subcellularLocation>
        <location evidence="1">Cell membrane</location>
        <topology evidence="1">Multi-pass membrane protein</topology>
    </subcellularLocation>
</comment>
<gene>
    <name evidence="10" type="ORF">C7477_10369</name>
</gene>
<evidence type="ECO:0000256" key="3">
    <source>
        <dbReference type="ARBA" id="ARBA00022475"/>
    </source>
</evidence>
<dbReference type="Pfam" id="PF00083">
    <property type="entry name" value="Sugar_tr"/>
    <property type="match status" value="2"/>
</dbReference>
<comment type="caution">
    <text evidence="10">The sequence shown here is derived from an EMBL/GenBank/DDBJ whole genome shotgun (WGS) entry which is preliminary data.</text>
</comment>
<feature type="transmembrane region" description="Helical" evidence="8">
    <location>
        <begin position="58"/>
        <end position="84"/>
    </location>
</feature>
<keyword evidence="3" id="KW-1003">Cell membrane</keyword>
<dbReference type="RefSeq" id="WP_110748963.1">
    <property type="nucleotide sequence ID" value="NZ_QJTF01000003.1"/>
</dbReference>
<dbReference type="AlphaFoldDB" id="A0A318T8C4"/>
<organism evidence="10 11">
    <name type="scientific">Phyllobacterium leguminum</name>
    <dbReference type="NCBI Taxonomy" id="314237"/>
    <lineage>
        <taxon>Bacteria</taxon>
        <taxon>Pseudomonadati</taxon>
        <taxon>Pseudomonadota</taxon>
        <taxon>Alphaproteobacteria</taxon>
        <taxon>Hyphomicrobiales</taxon>
        <taxon>Phyllobacteriaceae</taxon>
        <taxon>Phyllobacterium</taxon>
    </lineage>
</organism>
<dbReference type="InterPro" id="IPR005828">
    <property type="entry name" value="MFS_sugar_transport-like"/>
</dbReference>
<dbReference type="Proteomes" id="UP000247454">
    <property type="component" value="Unassembled WGS sequence"/>
</dbReference>
<evidence type="ECO:0000256" key="7">
    <source>
        <dbReference type="ARBA" id="ARBA00023136"/>
    </source>
</evidence>
<protein>
    <submittedName>
        <fullName evidence="10">Putative MFS family arabinose efflux permease</fullName>
    </submittedName>
</protein>
<feature type="domain" description="Major facilitator superfamily (MFS) profile" evidence="9">
    <location>
        <begin position="21"/>
        <end position="422"/>
    </location>
</feature>
<sequence length="428" mass="45614">MIDVLEHATEPTAGLGPSARTLIASVLGNGLEWFDFVSYGLFAELIARAFFPEAQPGMALVLAFSVFAIGFVVRPLGGILFGLYADRAGRRSALTVIMAVMAAGSLILALAPSYVSIGLAAPILILTARILQGLSVGGEFASASVFLVEHAPPGRRMFYGSLQMCSQGVGVLVASAFAFALQKSLPPDQLANWGWRIPFFVGAMVGPFGLYLRWRVAETPEFVKQIRRRAKIPPLSSQLPALLCGIGLVAVGTAISQLWHSYLSVYVVRELHLPRSDASLALTLAGIVEVCTYPLVGLLADRVGAFRVFFWGATVYLLIAWPLYAFMLAEPNLSRLLMGQLVASLLFATISGCHPGLLAALFPVSVRSTGVALSYNTAVLVFGGLAPATVTWLIEATGSPMMPAIYQIAIAIFSLALVAATMHGRRWG</sequence>
<dbReference type="InterPro" id="IPR036259">
    <property type="entry name" value="MFS_trans_sf"/>
</dbReference>
<feature type="transmembrane region" description="Helical" evidence="8">
    <location>
        <begin position="341"/>
        <end position="361"/>
    </location>
</feature>
<dbReference type="InterPro" id="IPR005829">
    <property type="entry name" value="Sugar_transporter_CS"/>
</dbReference>
<evidence type="ECO:0000256" key="4">
    <source>
        <dbReference type="ARBA" id="ARBA00022692"/>
    </source>
</evidence>
<dbReference type="InterPro" id="IPR020846">
    <property type="entry name" value="MFS_dom"/>
</dbReference>
<dbReference type="SUPFAM" id="SSF103473">
    <property type="entry name" value="MFS general substrate transporter"/>
    <property type="match status" value="1"/>
</dbReference>
<dbReference type="PROSITE" id="PS50850">
    <property type="entry name" value="MFS"/>
    <property type="match status" value="1"/>
</dbReference>
<dbReference type="PANTHER" id="PTHR43528:SF8">
    <property type="entry name" value="BLR0239 PROTEIN"/>
    <property type="match status" value="1"/>
</dbReference>
<feature type="transmembrane region" description="Helical" evidence="8">
    <location>
        <begin position="193"/>
        <end position="214"/>
    </location>
</feature>